<reference evidence="1" key="1">
    <citation type="submission" date="2013-12" db="EMBL/GenBank/DDBJ databases">
        <title>The Genome Sequence of Aphanomyces astaci APO3.</title>
        <authorList>
            <consortium name="The Broad Institute Genomics Platform"/>
            <person name="Russ C."/>
            <person name="Tyler B."/>
            <person name="van West P."/>
            <person name="Dieguez-Uribeondo J."/>
            <person name="Young S.K."/>
            <person name="Zeng Q."/>
            <person name="Gargeya S."/>
            <person name="Fitzgerald M."/>
            <person name="Abouelleil A."/>
            <person name="Alvarado L."/>
            <person name="Chapman S.B."/>
            <person name="Gainer-Dewar J."/>
            <person name="Goldberg J."/>
            <person name="Griggs A."/>
            <person name="Gujja S."/>
            <person name="Hansen M."/>
            <person name="Howarth C."/>
            <person name="Imamovic A."/>
            <person name="Ireland A."/>
            <person name="Larimer J."/>
            <person name="McCowan C."/>
            <person name="Murphy C."/>
            <person name="Pearson M."/>
            <person name="Poon T.W."/>
            <person name="Priest M."/>
            <person name="Roberts A."/>
            <person name="Saif S."/>
            <person name="Shea T."/>
            <person name="Sykes S."/>
            <person name="Wortman J."/>
            <person name="Nusbaum C."/>
            <person name="Birren B."/>
        </authorList>
    </citation>
    <scope>NUCLEOTIDE SEQUENCE [LARGE SCALE GENOMIC DNA]</scope>
    <source>
        <strain evidence="1">APO3</strain>
    </source>
</reference>
<proteinExistence type="predicted"/>
<accession>W4FUL1</accession>
<name>W4FUL1_APHAT</name>
<dbReference type="EMBL" id="KI913166">
    <property type="protein sequence ID" value="ETV70348.1"/>
    <property type="molecule type" value="Genomic_DNA"/>
</dbReference>
<evidence type="ECO:0000313" key="1">
    <source>
        <dbReference type="EMBL" id="ETV70348.1"/>
    </source>
</evidence>
<gene>
    <name evidence="1" type="ORF">H257_14038</name>
</gene>
<dbReference type="AlphaFoldDB" id="W4FUL1"/>
<protein>
    <submittedName>
        <fullName evidence="1">Uncharacterized protein</fullName>
    </submittedName>
</protein>
<sequence length="108" mass="12201">MSLYVSFVTRSLRRVKKAPPRVRDRPVTVLSVDPCFCMDNVSVNTLRANRSPISATTRTTRWIFRSPSTCAISLPTRCAWLCFFLCPFLCRGCCAFVPGSGMLRNSQF</sequence>
<dbReference type="VEuPathDB" id="FungiDB:H257_14038"/>
<dbReference type="GeneID" id="20816034"/>
<organism evidence="1">
    <name type="scientific">Aphanomyces astaci</name>
    <name type="common">Crayfish plague agent</name>
    <dbReference type="NCBI Taxonomy" id="112090"/>
    <lineage>
        <taxon>Eukaryota</taxon>
        <taxon>Sar</taxon>
        <taxon>Stramenopiles</taxon>
        <taxon>Oomycota</taxon>
        <taxon>Saprolegniomycetes</taxon>
        <taxon>Saprolegniales</taxon>
        <taxon>Verrucalvaceae</taxon>
        <taxon>Aphanomyces</taxon>
    </lineage>
</organism>
<dbReference type="RefSeq" id="XP_009840060.1">
    <property type="nucleotide sequence ID" value="XM_009841758.1"/>
</dbReference>